<protein>
    <submittedName>
        <fullName evidence="1">Uncharacterized protein</fullName>
    </submittedName>
</protein>
<evidence type="ECO:0000313" key="1">
    <source>
        <dbReference type="EMBL" id="KKL45150.1"/>
    </source>
</evidence>
<accession>A0A0F9EJR1</accession>
<sequence length="68" mass="8484">MKYIAAIFVFTDWKLKVCTNKELARTWINKELDELKHFYPYHNWYDNWFIAKCNKFIAGKYKEVYHEE</sequence>
<gene>
    <name evidence="1" type="ORF">LCGC14_2358540</name>
</gene>
<proteinExistence type="predicted"/>
<dbReference type="AlphaFoldDB" id="A0A0F9EJR1"/>
<name>A0A0F9EJR1_9ZZZZ</name>
<organism evidence="1">
    <name type="scientific">marine sediment metagenome</name>
    <dbReference type="NCBI Taxonomy" id="412755"/>
    <lineage>
        <taxon>unclassified sequences</taxon>
        <taxon>metagenomes</taxon>
        <taxon>ecological metagenomes</taxon>
    </lineage>
</organism>
<dbReference type="EMBL" id="LAZR01034493">
    <property type="protein sequence ID" value="KKL45150.1"/>
    <property type="molecule type" value="Genomic_DNA"/>
</dbReference>
<reference evidence="1" key="1">
    <citation type="journal article" date="2015" name="Nature">
        <title>Complex archaea that bridge the gap between prokaryotes and eukaryotes.</title>
        <authorList>
            <person name="Spang A."/>
            <person name="Saw J.H."/>
            <person name="Jorgensen S.L."/>
            <person name="Zaremba-Niedzwiedzka K."/>
            <person name="Martijn J."/>
            <person name="Lind A.E."/>
            <person name="van Eijk R."/>
            <person name="Schleper C."/>
            <person name="Guy L."/>
            <person name="Ettema T.J."/>
        </authorList>
    </citation>
    <scope>NUCLEOTIDE SEQUENCE</scope>
</reference>
<comment type="caution">
    <text evidence="1">The sequence shown here is derived from an EMBL/GenBank/DDBJ whole genome shotgun (WGS) entry which is preliminary data.</text>
</comment>